<feature type="transmembrane region" description="Helical" evidence="7">
    <location>
        <begin position="12"/>
        <end position="30"/>
    </location>
</feature>
<keyword evidence="6 7" id="KW-0472">Membrane</keyword>
<organism evidence="9 10">
    <name type="scientific">Scopulibacillus darangshiensis</name>
    <dbReference type="NCBI Taxonomy" id="442528"/>
    <lineage>
        <taxon>Bacteria</taxon>
        <taxon>Bacillati</taxon>
        <taxon>Bacillota</taxon>
        <taxon>Bacilli</taxon>
        <taxon>Bacillales</taxon>
        <taxon>Sporolactobacillaceae</taxon>
        <taxon>Scopulibacillus</taxon>
    </lineage>
</organism>
<comment type="similarity">
    <text evidence="2">Belongs to the MgtC/SapB family.</text>
</comment>
<dbReference type="OrthoDB" id="9811198at2"/>
<dbReference type="RefSeq" id="WP_132747058.1">
    <property type="nucleotide sequence ID" value="NZ_SLXK01000026.1"/>
</dbReference>
<reference evidence="9 10" key="1">
    <citation type="submission" date="2019-03" db="EMBL/GenBank/DDBJ databases">
        <title>Genomic Encyclopedia of Type Strains, Phase IV (KMG-IV): sequencing the most valuable type-strain genomes for metagenomic binning, comparative biology and taxonomic classification.</title>
        <authorList>
            <person name="Goeker M."/>
        </authorList>
    </citation>
    <scope>NUCLEOTIDE SEQUENCE [LARGE SCALE GENOMIC DNA]</scope>
    <source>
        <strain evidence="9 10">DSM 19377</strain>
    </source>
</reference>
<dbReference type="GO" id="GO:0005886">
    <property type="term" value="C:plasma membrane"/>
    <property type="evidence" value="ECO:0007669"/>
    <property type="project" value="UniProtKB-SubCell"/>
</dbReference>
<evidence type="ECO:0000313" key="10">
    <source>
        <dbReference type="Proteomes" id="UP000295416"/>
    </source>
</evidence>
<dbReference type="PANTHER" id="PTHR33778">
    <property type="entry name" value="PROTEIN MGTC"/>
    <property type="match status" value="1"/>
</dbReference>
<evidence type="ECO:0000256" key="3">
    <source>
        <dbReference type="ARBA" id="ARBA00022475"/>
    </source>
</evidence>
<evidence type="ECO:0000256" key="2">
    <source>
        <dbReference type="ARBA" id="ARBA00009298"/>
    </source>
</evidence>
<feature type="domain" description="MgtC/SapB/SrpB/YhiD N-terminal" evidence="8">
    <location>
        <begin position="17"/>
        <end position="149"/>
    </location>
</feature>
<dbReference type="InterPro" id="IPR049177">
    <property type="entry name" value="MgtC_SapB_SrpB_YhiD_N"/>
</dbReference>
<sequence>MSFDWLQSDTMIITMRLLIAAFLCGLIGLEREVKRHPAGFRTHLLVGLGSCLLMILSLYGFKEFINYPSDFAVRYDPSRIPSYVISGIGFLGGGTILVHGITVRGLTTAASIWIVAGIGLVVGIGMYYVAVLTTVIVILSLIFLNKWENVFIKTAHKETLYLLVSNNKPSLSNVLEILESYHVKVDKVNVENHGDTDQMLLKYRFVTILPNDKTFPKLYDELTQIDGIHKVFTEE</sequence>
<dbReference type="PRINTS" id="PR01837">
    <property type="entry name" value="MGTCSAPBPROT"/>
</dbReference>
<evidence type="ECO:0000256" key="4">
    <source>
        <dbReference type="ARBA" id="ARBA00022692"/>
    </source>
</evidence>
<dbReference type="PANTHER" id="PTHR33778:SF1">
    <property type="entry name" value="MAGNESIUM TRANSPORTER YHID-RELATED"/>
    <property type="match status" value="1"/>
</dbReference>
<dbReference type="EMBL" id="SLXK01000026">
    <property type="protein sequence ID" value="TCP24130.1"/>
    <property type="molecule type" value="Genomic_DNA"/>
</dbReference>
<dbReference type="Proteomes" id="UP000295416">
    <property type="component" value="Unassembled WGS sequence"/>
</dbReference>
<evidence type="ECO:0000313" key="9">
    <source>
        <dbReference type="EMBL" id="TCP24130.1"/>
    </source>
</evidence>
<comment type="caution">
    <text evidence="9">The sequence shown here is derived from an EMBL/GenBank/DDBJ whole genome shotgun (WGS) entry which is preliminary data.</text>
</comment>
<feature type="transmembrane region" description="Helical" evidence="7">
    <location>
        <begin position="80"/>
        <end position="101"/>
    </location>
</feature>
<gene>
    <name evidence="9" type="ORF">EV207_1261</name>
</gene>
<comment type="subcellular location">
    <subcellularLocation>
        <location evidence="1">Cell membrane</location>
        <topology evidence="1">Multi-pass membrane protein</topology>
    </subcellularLocation>
</comment>
<dbReference type="InterPro" id="IPR003416">
    <property type="entry name" value="MgtC/SapB/SrpB/YhiD_fam"/>
</dbReference>
<keyword evidence="10" id="KW-1185">Reference proteome</keyword>
<evidence type="ECO:0000256" key="5">
    <source>
        <dbReference type="ARBA" id="ARBA00022989"/>
    </source>
</evidence>
<keyword evidence="3" id="KW-1003">Cell membrane</keyword>
<keyword evidence="4 7" id="KW-0812">Transmembrane</keyword>
<name>A0A4R2NQM1_9BACL</name>
<evidence type="ECO:0000256" key="6">
    <source>
        <dbReference type="ARBA" id="ARBA00023136"/>
    </source>
</evidence>
<keyword evidence="5 7" id="KW-1133">Transmembrane helix</keyword>
<evidence type="ECO:0000256" key="7">
    <source>
        <dbReference type="SAM" id="Phobius"/>
    </source>
</evidence>
<proteinExistence type="inferred from homology"/>
<accession>A0A4R2NQM1</accession>
<dbReference type="Pfam" id="PF02308">
    <property type="entry name" value="MgtC"/>
    <property type="match status" value="1"/>
</dbReference>
<protein>
    <submittedName>
        <fullName evidence="9">Putative Mg2+ transporter-C (MgtC) family protein</fullName>
    </submittedName>
</protein>
<evidence type="ECO:0000259" key="8">
    <source>
        <dbReference type="Pfam" id="PF02308"/>
    </source>
</evidence>
<feature type="transmembrane region" description="Helical" evidence="7">
    <location>
        <begin position="113"/>
        <end position="144"/>
    </location>
</feature>
<feature type="transmembrane region" description="Helical" evidence="7">
    <location>
        <begin position="42"/>
        <end position="60"/>
    </location>
</feature>
<evidence type="ECO:0000256" key="1">
    <source>
        <dbReference type="ARBA" id="ARBA00004651"/>
    </source>
</evidence>
<dbReference type="AlphaFoldDB" id="A0A4R2NQM1"/>